<sequence length="186" mass="20530">MFHSPITSIASIPASPDTATTTFFLHATNCLGVWGTGIAKALKEQFPAAFEADMQSCHRGCLPGKHPSGEKLDNLVGTCHLIPSNAVSNAAPFSIVCLRTSRGYGRQTKGRAGLDRKDDVLGQTRLALQDFRAQLARLGMERQKDFVVWSPRINSGGFHIPWERTEELIEEVFKGWEGTWFVMTPL</sequence>
<keyword evidence="5" id="KW-0378">Hydrolase</keyword>
<dbReference type="InterPro" id="IPR043472">
    <property type="entry name" value="Macro_dom-like"/>
</dbReference>
<dbReference type="Pfam" id="PF01661">
    <property type="entry name" value="Macro"/>
    <property type="match status" value="1"/>
</dbReference>
<name>A0AAN9UHU7_9PEZI</name>
<evidence type="ECO:0000256" key="2">
    <source>
        <dbReference type="ARBA" id="ARBA00006575"/>
    </source>
</evidence>
<evidence type="ECO:0000256" key="4">
    <source>
        <dbReference type="ARBA" id="ARBA00019744"/>
    </source>
</evidence>
<dbReference type="PANTHER" id="PTHR12521:SF0">
    <property type="entry name" value="ADP-RIBOSE GLYCOHYDROLASE OARD1"/>
    <property type="match status" value="1"/>
</dbReference>
<organism evidence="8 9">
    <name type="scientific">Cytospora paraplurivora</name>
    <dbReference type="NCBI Taxonomy" id="2898453"/>
    <lineage>
        <taxon>Eukaryota</taxon>
        <taxon>Fungi</taxon>
        <taxon>Dikarya</taxon>
        <taxon>Ascomycota</taxon>
        <taxon>Pezizomycotina</taxon>
        <taxon>Sordariomycetes</taxon>
        <taxon>Sordariomycetidae</taxon>
        <taxon>Diaporthales</taxon>
        <taxon>Cytosporaceae</taxon>
        <taxon>Cytospora</taxon>
    </lineage>
</organism>
<evidence type="ECO:0000256" key="1">
    <source>
        <dbReference type="ARBA" id="ARBA00002432"/>
    </source>
</evidence>
<protein>
    <recommendedName>
        <fullName evidence="4">ADP-ribose 1''-phosphate phosphatase</fullName>
        <ecNumber evidence="3">3.1.3.84</ecNumber>
    </recommendedName>
</protein>
<dbReference type="EMBL" id="JAJSPL020000005">
    <property type="protein sequence ID" value="KAK7746755.1"/>
    <property type="molecule type" value="Genomic_DNA"/>
</dbReference>
<comment type="caution">
    <text evidence="8">The sequence shown here is derived from an EMBL/GenBank/DDBJ whole genome shotgun (WGS) entry which is preliminary data.</text>
</comment>
<comment type="similarity">
    <text evidence="2">Belongs to the POA1 family.</text>
</comment>
<evidence type="ECO:0000313" key="9">
    <source>
        <dbReference type="Proteomes" id="UP001320245"/>
    </source>
</evidence>
<dbReference type="InterPro" id="IPR002589">
    <property type="entry name" value="Macro_dom"/>
</dbReference>
<evidence type="ECO:0000256" key="3">
    <source>
        <dbReference type="ARBA" id="ARBA00012983"/>
    </source>
</evidence>
<evidence type="ECO:0000256" key="5">
    <source>
        <dbReference type="ARBA" id="ARBA00022912"/>
    </source>
</evidence>
<dbReference type="Gene3D" id="3.40.220.10">
    <property type="entry name" value="Leucine Aminopeptidase, subunit E, domain 1"/>
    <property type="match status" value="1"/>
</dbReference>
<feature type="domain" description="Macro" evidence="7">
    <location>
        <begin position="26"/>
        <end position="65"/>
    </location>
</feature>
<evidence type="ECO:0000313" key="8">
    <source>
        <dbReference type="EMBL" id="KAK7746755.1"/>
    </source>
</evidence>
<comment type="function">
    <text evidence="1">Highly specific phosphatase involved in the metabolism of ADP-ribose 1''-phosphate (Appr1p) which is produced as a consequence of tRNA splicing.</text>
</comment>
<keyword evidence="9" id="KW-1185">Reference proteome</keyword>
<dbReference type="AlphaFoldDB" id="A0AAN9UHU7"/>
<dbReference type="EC" id="3.1.3.84" evidence="3"/>
<evidence type="ECO:0000259" key="7">
    <source>
        <dbReference type="Pfam" id="PF01661"/>
    </source>
</evidence>
<dbReference type="PANTHER" id="PTHR12521">
    <property type="entry name" value="PROTEIN C6ORF130"/>
    <property type="match status" value="1"/>
</dbReference>
<dbReference type="GO" id="GO:0140291">
    <property type="term" value="P:peptidyl-glutamate ADP-deribosylation"/>
    <property type="evidence" value="ECO:0007669"/>
    <property type="project" value="TreeGrafter"/>
</dbReference>
<evidence type="ECO:0000256" key="6">
    <source>
        <dbReference type="ARBA" id="ARBA00034427"/>
    </source>
</evidence>
<reference evidence="8 9" key="1">
    <citation type="journal article" date="2023" name="PLoS ONE">
        <title>Cytospora paraplurivora sp. nov. isolated from orchards with fruit tree decline syndrome in Ontario, Canada.</title>
        <authorList>
            <person name="Ilyukhin E."/>
            <person name="Nguyen H.D.T."/>
            <person name="Castle A.J."/>
            <person name="Ellouze W."/>
        </authorList>
    </citation>
    <scope>NUCLEOTIDE SEQUENCE [LARGE SCALE GENOMIC DNA]</scope>
    <source>
        <strain evidence="8 9">FDS-564</strain>
    </source>
</reference>
<dbReference type="SUPFAM" id="SSF52949">
    <property type="entry name" value="Macro domain-like"/>
    <property type="match status" value="1"/>
</dbReference>
<dbReference type="InterPro" id="IPR050892">
    <property type="entry name" value="ADP-ribose_metab_enzymes"/>
</dbReference>
<dbReference type="Proteomes" id="UP001320245">
    <property type="component" value="Unassembled WGS sequence"/>
</dbReference>
<accession>A0AAN9UHU7</accession>
<gene>
    <name evidence="8" type="primary">POA1</name>
    <name evidence="8" type="ORF">SLS53_001943</name>
</gene>
<proteinExistence type="inferred from homology"/>
<keyword evidence="5" id="KW-0904">Protein phosphatase</keyword>
<comment type="catalytic activity">
    <reaction evidence="6">
        <text>ADP-alpha-D-ribose 1''-phosphate + H2O = ADP-D-ribose + phosphate</text>
        <dbReference type="Rhea" id="RHEA:25029"/>
        <dbReference type="ChEBI" id="CHEBI:15377"/>
        <dbReference type="ChEBI" id="CHEBI:43474"/>
        <dbReference type="ChEBI" id="CHEBI:57967"/>
        <dbReference type="ChEBI" id="CHEBI:58753"/>
        <dbReference type="EC" id="3.1.3.84"/>
    </reaction>
</comment>
<dbReference type="GO" id="GO:0004721">
    <property type="term" value="F:phosphoprotein phosphatase activity"/>
    <property type="evidence" value="ECO:0007669"/>
    <property type="project" value="UniProtKB-KW"/>
</dbReference>